<reference evidence="2" key="2">
    <citation type="submission" date="2024-06" db="EMBL/GenBank/DDBJ databases">
        <authorList>
            <person name="Petrova K.O."/>
            <person name="Toshchakov S.V."/>
            <person name="Boltjanskaja Y.V."/>
            <person name="Kevbrin V."/>
        </authorList>
    </citation>
    <scope>NUCLEOTIDE SEQUENCE</scope>
    <source>
        <strain evidence="2">Z-910T</strain>
    </source>
</reference>
<reference evidence="2" key="1">
    <citation type="journal article" date="2013" name="Extremophiles">
        <title>Proteinivorax tanatarense gen. nov., sp. nov., an anaerobic, haloalkaliphilic, proteolytic bacterium isolated from a decaying algal bloom, and proposal of Proteinivoraceae fam. nov.</title>
        <authorList>
            <person name="Kevbrin V."/>
            <person name="Boltyanskaya Y."/>
            <person name="Zhilina T."/>
            <person name="Kolganova T."/>
            <person name="Lavrentjeva E."/>
            <person name="Kuznetsov B."/>
        </authorList>
    </citation>
    <scope>NUCLEOTIDE SEQUENCE</scope>
    <source>
        <strain evidence="2">Z-910T</strain>
    </source>
</reference>
<dbReference type="InterPro" id="IPR037522">
    <property type="entry name" value="HD_GYP_dom"/>
</dbReference>
<sequence>MRFVPTNCLREGMVLGKTLLGENGQVLLSRGVEIKELYIDKIRDIGYNGVYIKDEFTEEIYVSGIISDNLRVKTVQKLKEFSGTVGDENYLEIGGLQQCVEMIVDEILNNSNLMVNMIDLKVFDNYTFYHSVNVAVLSIVIGVGMGLSKQKLYELGLAALLHDIGKVFVPKEVLNKKGDLNDSEINIIRQHTKIGYKYLKEKHDVPVQAYLGALQHHERYDGTGYPNQLYQNKISLFGRIISVSDVYDALTSDRPYRTALSPSEGMEYIWGGGGTMFDPEIVEVFSKKVAPYPVGTKVRLSNGLFGVVLKNFEDSCIRPLLKVHDNGKTWKVNLRDRQWYDVTIEDIAKTG</sequence>
<gene>
    <name evidence="2" type="ORF">PRVXT_002167</name>
</gene>
<organism evidence="2">
    <name type="scientific">Proteinivorax tanatarense</name>
    <dbReference type="NCBI Taxonomy" id="1260629"/>
    <lineage>
        <taxon>Bacteria</taxon>
        <taxon>Bacillati</taxon>
        <taxon>Bacillota</taxon>
        <taxon>Clostridia</taxon>
        <taxon>Eubacteriales</taxon>
        <taxon>Proteinivoracaceae</taxon>
        <taxon>Proteinivorax</taxon>
    </lineage>
</organism>
<dbReference type="Pfam" id="PF13487">
    <property type="entry name" value="HD_5"/>
    <property type="match status" value="1"/>
</dbReference>
<dbReference type="SMART" id="SM00471">
    <property type="entry name" value="HDc"/>
    <property type="match status" value="1"/>
</dbReference>
<protein>
    <submittedName>
        <fullName evidence="2">HD-GYP domain-containing protein</fullName>
        <ecNumber evidence="2">3.1.4.-</ecNumber>
    </submittedName>
</protein>
<dbReference type="RefSeq" id="WP_350342899.1">
    <property type="nucleotide sequence ID" value="NZ_CP158367.1"/>
</dbReference>
<evidence type="ECO:0000259" key="1">
    <source>
        <dbReference type="PROSITE" id="PS51832"/>
    </source>
</evidence>
<dbReference type="AlphaFoldDB" id="A0AAU7VJX9"/>
<dbReference type="PROSITE" id="PS51832">
    <property type="entry name" value="HD_GYP"/>
    <property type="match status" value="1"/>
</dbReference>
<feature type="domain" description="HD-GYP" evidence="1">
    <location>
        <begin position="105"/>
        <end position="301"/>
    </location>
</feature>
<dbReference type="EC" id="3.1.4.-" evidence="2"/>
<accession>A0AAU7VJX9</accession>
<dbReference type="PANTHER" id="PTHR43155">
    <property type="entry name" value="CYCLIC DI-GMP PHOSPHODIESTERASE PA4108-RELATED"/>
    <property type="match status" value="1"/>
</dbReference>
<dbReference type="Gene3D" id="1.10.3210.10">
    <property type="entry name" value="Hypothetical protein af1432"/>
    <property type="match status" value="1"/>
</dbReference>
<name>A0AAU7VJX9_9FIRM</name>
<proteinExistence type="predicted"/>
<evidence type="ECO:0000313" key="2">
    <source>
        <dbReference type="EMBL" id="XBX74141.1"/>
    </source>
</evidence>
<dbReference type="GO" id="GO:0016787">
    <property type="term" value="F:hydrolase activity"/>
    <property type="evidence" value="ECO:0007669"/>
    <property type="project" value="UniProtKB-KW"/>
</dbReference>
<dbReference type="CDD" id="cd00077">
    <property type="entry name" value="HDc"/>
    <property type="match status" value="1"/>
</dbReference>
<dbReference type="InterPro" id="IPR003607">
    <property type="entry name" value="HD/PDEase_dom"/>
</dbReference>
<dbReference type="PANTHER" id="PTHR43155:SF2">
    <property type="entry name" value="CYCLIC DI-GMP PHOSPHODIESTERASE PA4108"/>
    <property type="match status" value="1"/>
</dbReference>
<dbReference type="EMBL" id="CP158367">
    <property type="protein sequence ID" value="XBX74141.1"/>
    <property type="molecule type" value="Genomic_DNA"/>
</dbReference>
<keyword evidence="2" id="KW-0378">Hydrolase</keyword>
<dbReference type="SUPFAM" id="SSF109604">
    <property type="entry name" value="HD-domain/PDEase-like"/>
    <property type="match status" value="1"/>
</dbReference>